<evidence type="ECO:0000313" key="9">
    <source>
        <dbReference type="Proteomes" id="UP000009011"/>
    </source>
</evidence>
<keyword evidence="5 8" id="KW-0418">Kinase</keyword>
<name>I7A2E8_MELRP</name>
<reference evidence="8 9" key="1">
    <citation type="journal article" date="2013" name="PLoS ONE">
        <title>Genomic analysis of Melioribacter roseus, facultatively anaerobic organotrophic bacterium representing a novel deep lineage within Bacteriodetes/Chlorobi group.</title>
        <authorList>
            <person name="Kadnikov V.V."/>
            <person name="Mardanov A.V."/>
            <person name="Podosokorskaya O.A."/>
            <person name="Gavrilov S.N."/>
            <person name="Kublanov I.V."/>
            <person name="Beletsky A.V."/>
            <person name="Bonch-Osmolovskaya E.A."/>
            <person name="Ravin N.V."/>
        </authorList>
    </citation>
    <scope>NUCLEOTIDE SEQUENCE [LARGE SCALE GENOMIC DNA]</scope>
    <source>
        <strain evidence="9">JCM 17771 / P3M-2</strain>
    </source>
</reference>
<protein>
    <recommendedName>
        <fullName evidence="2">histidine kinase</fullName>
        <ecNumber evidence="2">2.7.13.3</ecNumber>
    </recommendedName>
</protein>
<proteinExistence type="predicted"/>
<evidence type="ECO:0000256" key="4">
    <source>
        <dbReference type="ARBA" id="ARBA00022741"/>
    </source>
</evidence>
<evidence type="ECO:0000256" key="3">
    <source>
        <dbReference type="ARBA" id="ARBA00022679"/>
    </source>
</evidence>
<dbReference type="SUPFAM" id="SSF55781">
    <property type="entry name" value="GAF domain-like"/>
    <property type="match status" value="1"/>
</dbReference>
<dbReference type="GO" id="GO:0005524">
    <property type="term" value="F:ATP binding"/>
    <property type="evidence" value="ECO:0007669"/>
    <property type="project" value="UniProtKB-KW"/>
</dbReference>
<evidence type="ECO:0000256" key="2">
    <source>
        <dbReference type="ARBA" id="ARBA00012438"/>
    </source>
</evidence>
<dbReference type="EC" id="2.7.13.3" evidence="2"/>
<dbReference type="CDD" id="cd00082">
    <property type="entry name" value="HisKA"/>
    <property type="match status" value="1"/>
</dbReference>
<dbReference type="KEGG" id="mro:MROS_2153"/>
<keyword evidence="6" id="KW-0067">ATP-binding</keyword>
<dbReference type="InterPro" id="IPR036890">
    <property type="entry name" value="HATPase_C_sf"/>
</dbReference>
<comment type="catalytic activity">
    <reaction evidence="1">
        <text>ATP + protein L-histidine = ADP + protein N-phospho-L-histidine.</text>
        <dbReference type="EC" id="2.7.13.3"/>
    </reaction>
</comment>
<dbReference type="STRING" id="1191523.MROS_2153"/>
<dbReference type="GO" id="GO:0000155">
    <property type="term" value="F:phosphorelay sensor kinase activity"/>
    <property type="evidence" value="ECO:0007669"/>
    <property type="project" value="InterPro"/>
</dbReference>
<dbReference type="eggNOG" id="COG0642">
    <property type="taxonomic scope" value="Bacteria"/>
</dbReference>
<dbReference type="RefSeq" id="WP_014856815.1">
    <property type="nucleotide sequence ID" value="NC_018178.1"/>
</dbReference>
<evidence type="ECO:0000256" key="5">
    <source>
        <dbReference type="ARBA" id="ARBA00022777"/>
    </source>
</evidence>
<gene>
    <name evidence="8" type="ordered locus">MROS_2153</name>
</gene>
<accession>I7A2E8</accession>
<keyword evidence="3" id="KW-0808">Transferase</keyword>
<dbReference type="Proteomes" id="UP000009011">
    <property type="component" value="Chromosome"/>
</dbReference>
<organism evidence="8 9">
    <name type="scientific">Melioribacter roseus (strain DSM 23840 / JCM 17771 / VKM B-2668 / P3M-2)</name>
    <dbReference type="NCBI Taxonomy" id="1191523"/>
    <lineage>
        <taxon>Bacteria</taxon>
        <taxon>Pseudomonadati</taxon>
        <taxon>Ignavibacteriota</taxon>
        <taxon>Ignavibacteria</taxon>
        <taxon>Ignavibacteriales</taxon>
        <taxon>Melioribacteraceae</taxon>
        <taxon>Melioribacter</taxon>
    </lineage>
</organism>
<dbReference type="SUPFAM" id="SSF55874">
    <property type="entry name" value="ATPase domain of HSP90 chaperone/DNA topoisomerase II/histidine kinase"/>
    <property type="match status" value="1"/>
</dbReference>
<evidence type="ECO:0000256" key="7">
    <source>
        <dbReference type="ARBA" id="ARBA00023012"/>
    </source>
</evidence>
<dbReference type="PANTHER" id="PTHR43065">
    <property type="entry name" value="SENSOR HISTIDINE KINASE"/>
    <property type="match status" value="1"/>
</dbReference>
<dbReference type="AlphaFoldDB" id="I7A2E8"/>
<evidence type="ECO:0000256" key="6">
    <source>
        <dbReference type="ARBA" id="ARBA00022840"/>
    </source>
</evidence>
<dbReference type="HOGENOM" id="CLU_628229_0_0_10"/>
<keyword evidence="9" id="KW-1185">Reference proteome</keyword>
<dbReference type="Gene3D" id="3.30.565.10">
    <property type="entry name" value="Histidine kinase-like ATPase, C-terminal domain"/>
    <property type="match status" value="1"/>
</dbReference>
<dbReference type="Gene3D" id="1.10.287.130">
    <property type="match status" value="1"/>
</dbReference>
<sequence length="436" mass="49818">MRVIKDNTARFESFSKSLQYYTKGNSSGDFQLINIETHRSRNNLFEKYNYIVQSLYTFQKKFAGLKNIDDIHFLFSHHVKMIISSKEVDLFLFDDSRTILKSVSSKSSALQNNLVNKAFKNGILDWIFETQKPTLIPDLSSITGEGSKLYQTIFPVYYQKNPVGVVSLLGPAYKISEDSLENQAIYILLSAVIPQIISIQQKNKINKLYDDLQTYESKLNNDFKLYAVGEFAEGIIHDMLNSLQVILSNVDYIESLNTGVDTEIFEKIRERVERLSGLSQKLFKFNEINQNGGKQNLPCDLNNLVKEFYGVVTATLKSLELECELDLEDNIPPVLGNSKEIKQILTNIFSMIKKKSNRGSGIVIQTKYINEVIVLSVFVTDYWEDFGESSDYISNLTIKIVGELMKKCDGKIEYDSMPLKGTSIHLLFPLKRKLTK</sequence>
<evidence type="ECO:0000313" key="8">
    <source>
        <dbReference type="EMBL" id="AFN75383.1"/>
    </source>
</evidence>
<keyword evidence="7" id="KW-0902">Two-component regulatory system</keyword>
<evidence type="ECO:0000256" key="1">
    <source>
        <dbReference type="ARBA" id="ARBA00000085"/>
    </source>
</evidence>
<dbReference type="OrthoDB" id="9778366at2"/>
<dbReference type="PANTHER" id="PTHR43065:SF46">
    <property type="entry name" value="C4-DICARBOXYLATE TRANSPORT SENSOR PROTEIN DCTB"/>
    <property type="match status" value="1"/>
</dbReference>
<keyword evidence="4" id="KW-0547">Nucleotide-binding</keyword>
<dbReference type="InterPro" id="IPR003661">
    <property type="entry name" value="HisK_dim/P_dom"/>
</dbReference>
<dbReference type="EMBL" id="CP003557">
    <property type="protein sequence ID" value="AFN75383.1"/>
    <property type="molecule type" value="Genomic_DNA"/>
</dbReference>